<feature type="compositionally biased region" description="Polar residues" evidence="11">
    <location>
        <begin position="128"/>
        <end position="138"/>
    </location>
</feature>
<feature type="region of interest" description="Disordered" evidence="11">
    <location>
        <begin position="1"/>
        <end position="27"/>
    </location>
</feature>
<feature type="compositionally biased region" description="Basic residues" evidence="11">
    <location>
        <begin position="79"/>
        <end position="88"/>
    </location>
</feature>
<dbReference type="GO" id="GO:0003723">
    <property type="term" value="F:RNA binding"/>
    <property type="evidence" value="ECO:0007669"/>
    <property type="project" value="UniProtKB-KW"/>
</dbReference>
<feature type="compositionally biased region" description="Polar residues" evidence="11">
    <location>
        <begin position="1"/>
        <end position="10"/>
    </location>
</feature>
<evidence type="ECO:0000256" key="10">
    <source>
        <dbReference type="RuleBase" id="RU003311"/>
    </source>
</evidence>
<sequence>METPLQEQGNSSKFSKEHSSSTSEAVVNTQGLDNQGEEILSQLYRPLGACNNKCYCKACCYHCQLCFLNKGLGICYEHPRKRSSKKARTATSSASDKSVSTSTGNSQPTKKQKKEVEATRATDLGLGRSNTSTSYSAS</sequence>
<dbReference type="InterPro" id="IPR001831">
    <property type="entry name" value="IV_Tat"/>
</dbReference>
<protein>
    <recommendedName>
        <fullName evidence="3 10">Protein Tat</fullName>
    </recommendedName>
</protein>
<keyword evidence="7 10" id="KW-0805">Transcription regulation</keyword>
<proteinExistence type="inferred from homology"/>
<name>D7UPL2_9HIV2</name>
<comment type="subcellular location">
    <subcellularLocation>
        <location evidence="1 10">Host nucleus</location>
        <location evidence="1 10">Host nucleolus</location>
    </subcellularLocation>
</comment>
<keyword evidence="4 10" id="KW-1048">Host nucleus</keyword>
<evidence type="ECO:0000256" key="6">
    <source>
        <dbReference type="ARBA" id="ARBA00022884"/>
    </source>
</evidence>
<evidence type="ECO:0000256" key="1">
    <source>
        <dbReference type="ARBA" id="ARBA00004307"/>
    </source>
</evidence>
<dbReference type="GO" id="GO:0050434">
    <property type="term" value="P:positive regulation of viral transcription"/>
    <property type="evidence" value="ECO:0007669"/>
    <property type="project" value="InterPro"/>
</dbReference>
<keyword evidence="8 10" id="KW-0010">Activator</keyword>
<evidence type="ECO:0000256" key="7">
    <source>
        <dbReference type="ARBA" id="ARBA00023015"/>
    </source>
</evidence>
<gene>
    <name evidence="12" type="primary">tat</name>
</gene>
<evidence type="ECO:0000313" key="12">
    <source>
        <dbReference type="EMBL" id="BAJ09942.1"/>
    </source>
</evidence>
<dbReference type="PRINTS" id="PR00055">
    <property type="entry name" value="HIVTATDOMAIN"/>
</dbReference>
<feature type="compositionally biased region" description="Low complexity" evidence="11">
    <location>
        <begin position="89"/>
        <end position="103"/>
    </location>
</feature>
<evidence type="ECO:0000256" key="11">
    <source>
        <dbReference type="SAM" id="MobiDB-lite"/>
    </source>
</evidence>
<evidence type="ECO:0000256" key="5">
    <source>
        <dbReference type="ARBA" id="ARBA00022581"/>
    </source>
</evidence>
<evidence type="ECO:0000256" key="4">
    <source>
        <dbReference type="ARBA" id="ARBA00022562"/>
    </source>
</evidence>
<evidence type="ECO:0000256" key="8">
    <source>
        <dbReference type="ARBA" id="ARBA00023159"/>
    </source>
</evidence>
<comment type="similarity">
    <text evidence="2 10">Belongs to the lentiviruses Tat family.</text>
</comment>
<dbReference type="GO" id="GO:0044196">
    <property type="term" value="C:host cell nucleolus"/>
    <property type="evidence" value="ECO:0007669"/>
    <property type="project" value="UniProtKB-SubCell"/>
</dbReference>
<dbReference type="Pfam" id="PF00539">
    <property type="entry name" value="Tat"/>
    <property type="match status" value="1"/>
</dbReference>
<accession>D7UPL2</accession>
<organismHost>
    <name type="scientific">Homo sapiens</name>
    <name type="common">Human</name>
    <dbReference type="NCBI Taxonomy" id="9606"/>
</organismHost>
<keyword evidence="5" id="KW-0945">Host-virus interaction</keyword>
<evidence type="ECO:0000256" key="9">
    <source>
        <dbReference type="ARBA" id="ARBA00023163"/>
    </source>
</evidence>
<organism evidence="12">
    <name type="scientific">Human immunodeficiency virus 2</name>
    <dbReference type="NCBI Taxonomy" id="11709"/>
    <lineage>
        <taxon>Viruses</taxon>
        <taxon>Riboviria</taxon>
        <taxon>Pararnavirae</taxon>
        <taxon>Artverviricota</taxon>
        <taxon>Revtraviricetes</taxon>
        <taxon>Ortervirales</taxon>
        <taxon>Retroviridae</taxon>
        <taxon>Orthoretrovirinae</taxon>
        <taxon>Lentivirus</taxon>
        <taxon>Lentivirus humimdef2</taxon>
    </lineage>
</organism>
<evidence type="ECO:0000256" key="2">
    <source>
        <dbReference type="ARBA" id="ARBA00009398"/>
    </source>
</evidence>
<feature type="region of interest" description="Disordered" evidence="11">
    <location>
        <begin position="79"/>
        <end position="138"/>
    </location>
</feature>
<dbReference type="EMBL" id="AB499694">
    <property type="protein sequence ID" value="BAJ09942.1"/>
    <property type="molecule type" value="Genomic_DNA"/>
</dbReference>
<dbReference type="InterPro" id="IPR036963">
    <property type="entry name" value="Tat_dom_sf"/>
</dbReference>
<evidence type="ECO:0000256" key="3">
    <source>
        <dbReference type="ARBA" id="ARBA00022376"/>
    </source>
</evidence>
<dbReference type="Gene3D" id="4.10.20.10">
    <property type="entry name" value="Tat domain"/>
    <property type="match status" value="1"/>
</dbReference>
<keyword evidence="6 10" id="KW-0694">RNA-binding</keyword>
<reference evidence="12" key="1">
    <citation type="journal article" date="2010" name="JAIDS">
        <title>HIV-2 CRF01_AB: first circulating recombinant form of HIV-2.</title>
        <authorList>
            <person name="Ibe S."/>
            <person name="Yokomaku Y."/>
            <person name="Shiino T."/>
            <person name="Tanaka R."/>
            <person name="Hattori J."/>
            <person name="Fujisaki S."/>
            <person name="Iwatani Y."/>
            <person name="Mamiya N."/>
            <person name="Utsumi M."/>
            <person name="Kato S."/>
            <person name="Hamaguchi M."/>
            <person name="Sugiura W."/>
        </authorList>
    </citation>
    <scope>NUCLEOTIDE SEQUENCE</scope>
    <source>
        <strain evidence="12">07JP.NMC716</strain>
    </source>
</reference>
<keyword evidence="9 10" id="KW-0804">Transcription</keyword>
<dbReference type="GO" id="GO:0001070">
    <property type="term" value="F:RNA-binding transcription regulator activity"/>
    <property type="evidence" value="ECO:0007669"/>
    <property type="project" value="InterPro"/>
</dbReference>